<evidence type="ECO:0000259" key="1">
    <source>
        <dbReference type="PROSITE" id="PS50280"/>
    </source>
</evidence>
<dbReference type="PANTHER" id="PTHR46455:SF3">
    <property type="entry name" value="SET AND MYND DOMAIN CONTAINING, ARTHROPOD-SPECIFIC, MEMBER 9, ISOFORM A-RELATED"/>
    <property type="match status" value="1"/>
</dbReference>
<dbReference type="GO" id="GO:0008757">
    <property type="term" value="F:S-adenosylmethionine-dependent methyltransferase activity"/>
    <property type="evidence" value="ECO:0007669"/>
    <property type="project" value="UniProtKB-ARBA"/>
</dbReference>
<protein>
    <recommendedName>
        <fullName evidence="1">SET domain-containing protein</fullName>
    </recommendedName>
</protein>
<evidence type="ECO:0000313" key="3">
    <source>
        <dbReference type="Proteomes" id="UP001497623"/>
    </source>
</evidence>
<dbReference type="Gene3D" id="1.10.220.160">
    <property type="match status" value="1"/>
</dbReference>
<dbReference type="InterPro" id="IPR053010">
    <property type="entry name" value="SET_SmydA-8"/>
</dbReference>
<dbReference type="EMBL" id="CAXKWB010030294">
    <property type="protein sequence ID" value="CAL4137293.1"/>
    <property type="molecule type" value="Genomic_DNA"/>
</dbReference>
<gene>
    <name evidence="2" type="ORF">MNOR_LOCUS28030</name>
</gene>
<dbReference type="SMART" id="SM00317">
    <property type="entry name" value="SET"/>
    <property type="match status" value="1"/>
</dbReference>
<dbReference type="SUPFAM" id="SSF82199">
    <property type="entry name" value="SET domain"/>
    <property type="match status" value="1"/>
</dbReference>
<reference evidence="2 3" key="1">
    <citation type="submission" date="2024-05" db="EMBL/GenBank/DDBJ databases">
        <authorList>
            <person name="Wallberg A."/>
        </authorList>
    </citation>
    <scope>NUCLEOTIDE SEQUENCE [LARGE SCALE GENOMIC DNA]</scope>
</reference>
<dbReference type="InterPro" id="IPR046341">
    <property type="entry name" value="SET_dom_sf"/>
</dbReference>
<dbReference type="Gene3D" id="2.170.270.10">
    <property type="entry name" value="SET domain"/>
    <property type="match status" value="1"/>
</dbReference>
<feature type="domain" description="SET" evidence="1">
    <location>
        <begin position="55"/>
        <end position="334"/>
    </location>
</feature>
<dbReference type="GO" id="GO:0008170">
    <property type="term" value="F:N-methyltransferase activity"/>
    <property type="evidence" value="ECO:0007669"/>
    <property type="project" value="UniProtKB-ARBA"/>
</dbReference>
<dbReference type="Gene3D" id="6.10.140.2220">
    <property type="match status" value="1"/>
</dbReference>
<accession>A0AAV2RVB3</accession>
<dbReference type="PANTHER" id="PTHR46455">
    <property type="entry name" value="SET AND MYND DOMAIN CONTAINING, ARTHROPOD-SPECIFIC, MEMBER 4, ISOFORM A"/>
    <property type="match status" value="1"/>
</dbReference>
<dbReference type="InterPro" id="IPR001214">
    <property type="entry name" value="SET_dom"/>
</dbReference>
<keyword evidence="3" id="KW-1185">Reference proteome</keyword>
<dbReference type="Pfam" id="PF00856">
    <property type="entry name" value="SET"/>
    <property type="match status" value="1"/>
</dbReference>
<sequence>MANRTENTNGLLTSQPERQDKVLDNQIERLSVIEARLRSLTVYNDAWQINNANSEGVIPFRIESTPEYGRYMVAARDVKAGEVIFREPPVVITPKAGAGPTCLSCFRTLPVEYSGCPGCGAPLCETSCNGKWHTSSECQSLTALSLKDPYKCALSQCDPNQNCYTNYNLNSLESQNGDISTNNSHSKSSDEGEKLTLKMVKLLNTLLTPLRTLLLMEESTELSNMIVSLQSHSENRSKLPIGQFFENQILGPLQTCFKDKISTNLLHFICGIFDTSAFNITLENGSHGRAIMPLAAMLNHSCMANTERFFCKGFLVIRATVDITEGEPITNPYTHTILGNQMRQTYLMKTKLFQCMCPRCCDPRELGSDASSLICRKCGKGLIHPPQDIANDWECDNCQESVSLQTVKMMLRMSNALLTASRGSVTSMRQALKKLCQVLGMQNYIVMEMKMVLVDALIQQREECTSCDDLEEVLQLTGDLLNFTGIVRPGRTRFRGLMLLRQLQASIELLSNEQADIIRLRKAYSILSNENLISQLEECRDILLYDSLFPQVTNLDEKFKMLQEITT</sequence>
<dbReference type="AlphaFoldDB" id="A0AAV2RVB3"/>
<dbReference type="Proteomes" id="UP001497623">
    <property type="component" value="Unassembled WGS sequence"/>
</dbReference>
<proteinExistence type="predicted"/>
<dbReference type="CDD" id="cd20071">
    <property type="entry name" value="SET_SMYD"/>
    <property type="match status" value="1"/>
</dbReference>
<dbReference type="PROSITE" id="PS50280">
    <property type="entry name" value="SET"/>
    <property type="match status" value="1"/>
</dbReference>
<name>A0AAV2RVB3_MEGNR</name>
<dbReference type="GO" id="GO:0008276">
    <property type="term" value="F:protein methyltransferase activity"/>
    <property type="evidence" value="ECO:0007669"/>
    <property type="project" value="UniProtKB-ARBA"/>
</dbReference>
<comment type="caution">
    <text evidence="2">The sequence shown here is derived from an EMBL/GenBank/DDBJ whole genome shotgun (WGS) entry which is preliminary data.</text>
</comment>
<organism evidence="2 3">
    <name type="scientific">Meganyctiphanes norvegica</name>
    <name type="common">Northern krill</name>
    <name type="synonym">Thysanopoda norvegica</name>
    <dbReference type="NCBI Taxonomy" id="48144"/>
    <lineage>
        <taxon>Eukaryota</taxon>
        <taxon>Metazoa</taxon>
        <taxon>Ecdysozoa</taxon>
        <taxon>Arthropoda</taxon>
        <taxon>Crustacea</taxon>
        <taxon>Multicrustacea</taxon>
        <taxon>Malacostraca</taxon>
        <taxon>Eumalacostraca</taxon>
        <taxon>Eucarida</taxon>
        <taxon>Euphausiacea</taxon>
        <taxon>Euphausiidae</taxon>
        <taxon>Meganyctiphanes</taxon>
    </lineage>
</organism>
<evidence type="ECO:0000313" key="2">
    <source>
        <dbReference type="EMBL" id="CAL4137293.1"/>
    </source>
</evidence>